<accession>D4DUH7</accession>
<dbReference type="Proteomes" id="UP000005536">
    <property type="component" value="Unassembled WGS sequence"/>
</dbReference>
<reference evidence="1 2" key="1">
    <citation type="submission" date="2010-02" db="EMBL/GenBank/DDBJ databases">
        <authorList>
            <person name="Weinstock G."/>
            <person name="Sodergren E."/>
            <person name="Clifton S."/>
            <person name="Fulton L."/>
            <person name="Fulton B."/>
            <person name="Courtney L."/>
            <person name="Fronick C."/>
            <person name="Harrison M."/>
            <person name="Strong C."/>
            <person name="Farmer C."/>
            <person name="Delahaunty K."/>
            <person name="Markovic C."/>
            <person name="Hall O."/>
            <person name="Minx P."/>
            <person name="Tomlinson C."/>
            <person name="Mitreva M."/>
            <person name="Nelson J."/>
            <person name="Hou S."/>
            <person name="Wollam A."/>
            <person name="Pepin K.H."/>
            <person name="Johnson M."/>
            <person name="Bhonagiri V."/>
            <person name="Zhang X."/>
            <person name="Suruliraj S."/>
            <person name="Warren W."/>
            <person name="Chinwalla A."/>
            <person name="Mardis E.R."/>
            <person name="Wilson R.K."/>
        </authorList>
    </citation>
    <scope>NUCLEOTIDE SEQUENCE [LARGE SCALE GENOMIC DNA]</scope>
    <source>
        <strain evidence="1 2">ATCC 29315</strain>
    </source>
</reference>
<name>D4DUH7_NEIEG</name>
<dbReference type="AlphaFoldDB" id="D4DUH7"/>
<evidence type="ECO:0000313" key="1">
    <source>
        <dbReference type="EMBL" id="EFE48759.1"/>
    </source>
</evidence>
<evidence type="ECO:0000313" key="2">
    <source>
        <dbReference type="Proteomes" id="UP000005536"/>
    </source>
</evidence>
<proteinExistence type="predicted"/>
<sequence length="81" mass="8485">MGGDFGTVSADDVADGLIFWCDAKGAAGDFGFGLRRPCLCFGGRAKCFGANIATQAHADEVLAVTFGDAGHDVDLKKRWCI</sequence>
<dbReference type="EMBL" id="ADBF01000253">
    <property type="protein sequence ID" value="EFE48759.1"/>
    <property type="molecule type" value="Genomic_DNA"/>
</dbReference>
<comment type="caution">
    <text evidence="1">The sequence shown here is derived from an EMBL/GenBank/DDBJ whole genome shotgun (WGS) entry which is preliminary data.</text>
</comment>
<organism evidence="1 2">
    <name type="scientific">Neisseria elongata subsp. glycolytica ATCC 29315</name>
    <dbReference type="NCBI Taxonomy" id="546263"/>
    <lineage>
        <taxon>Bacteria</taxon>
        <taxon>Pseudomonadati</taxon>
        <taxon>Pseudomonadota</taxon>
        <taxon>Betaproteobacteria</taxon>
        <taxon>Neisseriales</taxon>
        <taxon>Neisseriaceae</taxon>
        <taxon>Neisseria</taxon>
    </lineage>
</organism>
<protein>
    <submittedName>
        <fullName evidence="1">Uncharacterized protein</fullName>
    </submittedName>
</protein>
<gene>
    <name evidence="1" type="ORF">NEIELOOT_02737</name>
</gene>